<dbReference type="Proteomes" id="UP001190700">
    <property type="component" value="Unassembled WGS sequence"/>
</dbReference>
<reference evidence="2 3" key="1">
    <citation type="journal article" date="2015" name="Genome Biol. Evol.">
        <title>Comparative Genomics of a Bacterivorous Green Alga Reveals Evolutionary Causalities and Consequences of Phago-Mixotrophic Mode of Nutrition.</title>
        <authorList>
            <person name="Burns J.A."/>
            <person name="Paasch A."/>
            <person name="Narechania A."/>
            <person name="Kim E."/>
        </authorList>
    </citation>
    <scope>NUCLEOTIDE SEQUENCE [LARGE SCALE GENOMIC DNA]</scope>
    <source>
        <strain evidence="2 3">PLY_AMNH</strain>
    </source>
</reference>
<feature type="region of interest" description="Disordered" evidence="1">
    <location>
        <begin position="272"/>
        <end position="314"/>
    </location>
</feature>
<name>A0AAE0LAE9_9CHLO</name>
<dbReference type="EMBL" id="LGRX02006021">
    <property type="protein sequence ID" value="KAK3277595.1"/>
    <property type="molecule type" value="Genomic_DNA"/>
</dbReference>
<organism evidence="2 3">
    <name type="scientific">Cymbomonas tetramitiformis</name>
    <dbReference type="NCBI Taxonomy" id="36881"/>
    <lineage>
        <taxon>Eukaryota</taxon>
        <taxon>Viridiplantae</taxon>
        <taxon>Chlorophyta</taxon>
        <taxon>Pyramimonadophyceae</taxon>
        <taxon>Pyramimonadales</taxon>
        <taxon>Pyramimonadaceae</taxon>
        <taxon>Cymbomonas</taxon>
    </lineage>
</organism>
<protein>
    <submittedName>
        <fullName evidence="2">Uncharacterized protein</fullName>
    </submittedName>
</protein>
<evidence type="ECO:0000313" key="2">
    <source>
        <dbReference type="EMBL" id="KAK3277595.1"/>
    </source>
</evidence>
<dbReference type="AlphaFoldDB" id="A0AAE0LAE9"/>
<feature type="compositionally biased region" description="Basic and acidic residues" evidence="1">
    <location>
        <begin position="1"/>
        <end position="12"/>
    </location>
</feature>
<feature type="region of interest" description="Disordered" evidence="1">
    <location>
        <begin position="1"/>
        <end position="20"/>
    </location>
</feature>
<keyword evidence="3" id="KW-1185">Reference proteome</keyword>
<evidence type="ECO:0000313" key="3">
    <source>
        <dbReference type="Proteomes" id="UP001190700"/>
    </source>
</evidence>
<sequence length="585" mass="64780">MMLKATPEEKRNYKNNSQPDWQGMYEDIPSFLQSVGSNSGTPPEAYSWLMEPLDRNGKVASRFVWFLKSTEEHAAADGAVNCAGQPFHMMDRDATWVVARPATDEDEDGEVSDEYLRDGNSLTGLTGCDGKESTMYCWALMKFVYELNKRFLMRGTKETNAMLKAVPQTEQQDGVTFVRSCEKRFILLSSTKDTVTGDMRRRAIEECVSLFRIKLFKDRDKIKDEVEEWSLSIVQDRLRRQSCPYSVYELKQFGIDLSAVVTSIKAAEAKKIAAKKKPSKAKQQGSPEGGRTGESSQKQAKYQKRVAAQAEAKGVAGTEDYAATRINSPRPEVRQNAQMRNYHVKHRFPRNLFGITTKEWSTMTDEQKGLVSANVADQQPDMNKQFAALAKEIKDKIAQDMDAIKSRVSSSSASARGLSDDEEEVGSRAAIRAEFEGGEEPLSAAQGHVATAPQSLSARPANHLEKQMSLLSALLTSSFRALTQIAAVMHQQGMLNSKKISKVLAAIDEIDTTASLALDVGGAQEDCLDEGDDLPDLTDGDDSDSEDGFLDQEDHEIAEHHLRKLGESKPEAEAAFSKEKAETVS</sequence>
<feature type="region of interest" description="Disordered" evidence="1">
    <location>
        <begin position="526"/>
        <end position="550"/>
    </location>
</feature>
<evidence type="ECO:0000256" key="1">
    <source>
        <dbReference type="SAM" id="MobiDB-lite"/>
    </source>
</evidence>
<accession>A0AAE0LAE9</accession>
<feature type="region of interest" description="Disordered" evidence="1">
    <location>
        <begin position="562"/>
        <end position="585"/>
    </location>
</feature>
<proteinExistence type="predicted"/>
<comment type="caution">
    <text evidence="2">The sequence shown here is derived from an EMBL/GenBank/DDBJ whole genome shotgun (WGS) entry which is preliminary data.</text>
</comment>
<gene>
    <name evidence="2" type="ORF">CYMTET_14409</name>
</gene>